<evidence type="ECO:0000313" key="2">
    <source>
        <dbReference type="Proteomes" id="UP001176429"/>
    </source>
</evidence>
<proteinExistence type="predicted"/>
<reference evidence="1" key="1">
    <citation type="submission" date="2023-07" db="EMBL/GenBank/DDBJ databases">
        <authorList>
            <person name="Kim M.K."/>
        </authorList>
    </citation>
    <scope>NUCLEOTIDE SEQUENCE</scope>
    <source>
        <strain evidence="1">ASUV-10-1</strain>
    </source>
</reference>
<sequence length="55" mass="6284">MSKLTKYSSFNALKRAENIATAEPTEREKLSLEVQQAASILHALRQQKQKNARKQ</sequence>
<gene>
    <name evidence="1" type="ORF">Q5H93_23785</name>
</gene>
<keyword evidence="2" id="KW-1185">Reference proteome</keyword>
<comment type="caution">
    <text evidence="1">The sequence shown here is derived from an EMBL/GenBank/DDBJ whole genome shotgun (WGS) entry which is preliminary data.</text>
</comment>
<name>A0ABT9BJC6_9BACT</name>
<dbReference type="Proteomes" id="UP001176429">
    <property type="component" value="Unassembled WGS sequence"/>
</dbReference>
<accession>A0ABT9BJC6</accession>
<organism evidence="1 2">
    <name type="scientific">Hymenobacter aranciens</name>
    <dbReference type="NCBI Taxonomy" id="3063996"/>
    <lineage>
        <taxon>Bacteria</taxon>
        <taxon>Pseudomonadati</taxon>
        <taxon>Bacteroidota</taxon>
        <taxon>Cytophagia</taxon>
        <taxon>Cytophagales</taxon>
        <taxon>Hymenobacteraceae</taxon>
        <taxon>Hymenobacter</taxon>
    </lineage>
</organism>
<protein>
    <recommendedName>
        <fullName evidence="3">Lacal_2735 family protein</fullName>
    </recommendedName>
</protein>
<evidence type="ECO:0008006" key="3">
    <source>
        <dbReference type="Google" id="ProtNLM"/>
    </source>
</evidence>
<dbReference type="RefSeq" id="WP_305009235.1">
    <property type="nucleotide sequence ID" value="NZ_JAUQSY010000026.1"/>
</dbReference>
<dbReference type="EMBL" id="JAUQSY010000026">
    <property type="protein sequence ID" value="MDO7877778.1"/>
    <property type="molecule type" value="Genomic_DNA"/>
</dbReference>
<evidence type="ECO:0000313" key="1">
    <source>
        <dbReference type="EMBL" id="MDO7877778.1"/>
    </source>
</evidence>